<dbReference type="InterPro" id="IPR017871">
    <property type="entry name" value="ABC_transporter-like_CS"/>
</dbReference>
<dbReference type="InterPro" id="IPR003593">
    <property type="entry name" value="AAA+_ATPase"/>
</dbReference>
<dbReference type="GO" id="GO:0042626">
    <property type="term" value="F:ATPase-coupled transmembrane transporter activity"/>
    <property type="evidence" value="ECO:0007669"/>
    <property type="project" value="TreeGrafter"/>
</dbReference>
<dbReference type="GO" id="GO:0043190">
    <property type="term" value="C:ATP-binding cassette (ABC) transporter complex"/>
    <property type="evidence" value="ECO:0007669"/>
    <property type="project" value="TreeGrafter"/>
</dbReference>
<dbReference type="GO" id="GO:0005524">
    <property type="term" value="F:ATP binding"/>
    <property type="evidence" value="ECO:0007669"/>
    <property type="project" value="UniProtKB-KW"/>
</dbReference>
<comment type="caution">
    <text evidence="6">The sequence shown here is derived from an EMBL/GenBank/DDBJ whole genome shotgun (WGS) entry which is preliminary data.</text>
</comment>
<proteinExistence type="inferred from homology"/>
<dbReference type="PANTHER" id="PTHR43553">
    <property type="entry name" value="HEAVY METAL TRANSPORTER"/>
    <property type="match status" value="1"/>
</dbReference>
<sequence length="510" mass="55046">MADVITVMNLGWQYAPLLEGGQPVTGLSNVSCYVPEGYFTGVVGPTGAGKTTFTRALAGVIPHMLDGEMSGFVRIAGMNVKSTSVANISRKVAYVSQNPQWQLFASTVEEEIAFPLENRGMPLDEMKKHVDDVMDRLHIAGLRHRDPTTLSAGEAERVAIASALVAQPDVLVLDEATAALDADGKRDLFAAIADMRRTRKMAVMLVDQDTSGMARWADSIFLLVNGEIIRRTTPDIFVREQALLESVGVVTPQPDDQAPSWAVEKDRPADVAIDLSHVSVDYPDALPGQAPALNDVSLEIARGSFTAVTGGNASGKSTLVRLFNGLVRPSHGSVTVAGRKVRRKSVGQMARVVGYVSQNPDEQLFCKTVRDEIAFGPQKLHLKDDEVRRRVNEMLGLFDLYAIEDIAPSSLSYGERRAVALAATLAMHPDILVLDEPTAGLDRRLSGRLLNILARLNREGTTIVMVTNDRVAIGRHCSHVVRLDGGNLVESGRIVPVSATTRGKDGGRAA</sequence>
<evidence type="ECO:0000256" key="4">
    <source>
        <dbReference type="ARBA" id="ARBA00022840"/>
    </source>
</evidence>
<comment type="similarity">
    <text evidence="1">Belongs to the ABC transporter superfamily.</text>
</comment>
<dbReference type="SUPFAM" id="SSF52540">
    <property type="entry name" value="P-loop containing nucleoside triphosphate hydrolases"/>
    <property type="match status" value="2"/>
</dbReference>
<protein>
    <submittedName>
        <fullName evidence="6">ABC transporter ATP-binding protein</fullName>
    </submittedName>
</protein>
<dbReference type="Gene3D" id="3.40.50.300">
    <property type="entry name" value="P-loop containing nucleotide triphosphate hydrolases"/>
    <property type="match status" value="2"/>
</dbReference>
<keyword evidence="2" id="KW-0813">Transport</keyword>
<dbReference type="EMBL" id="VYSG01000002">
    <property type="protein sequence ID" value="NEG70177.1"/>
    <property type="molecule type" value="Genomic_DNA"/>
</dbReference>
<dbReference type="InterPro" id="IPR003439">
    <property type="entry name" value="ABC_transporter-like_ATP-bd"/>
</dbReference>
<keyword evidence="3" id="KW-0547">Nucleotide-binding</keyword>
<dbReference type="PANTHER" id="PTHR43553:SF24">
    <property type="entry name" value="ENERGY-COUPLING FACTOR TRANSPORTER ATP-BINDING PROTEIN ECFA1"/>
    <property type="match status" value="1"/>
</dbReference>
<feature type="domain" description="ABC transporter" evidence="5">
    <location>
        <begin position="273"/>
        <end position="510"/>
    </location>
</feature>
<feature type="domain" description="ABC transporter" evidence="5">
    <location>
        <begin position="5"/>
        <end position="250"/>
    </location>
</feature>
<dbReference type="InterPro" id="IPR015856">
    <property type="entry name" value="ABC_transpr_CbiO/EcfA_su"/>
</dbReference>
<gene>
    <name evidence="6" type="ORF">F6S87_06155</name>
</gene>
<dbReference type="NCBIfam" id="NF010167">
    <property type="entry name" value="PRK13648.1"/>
    <property type="match status" value="2"/>
</dbReference>
<dbReference type="InterPro" id="IPR050095">
    <property type="entry name" value="ECF_ABC_transporter_ATP-bd"/>
</dbReference>
<evidence type="ECO:0000256" key="1">
    <source>
        <dbReference type="ARBA" id="ARBA00005417"/>
    </source>
</evidence>
<dbReference type="Pfam" id="PF00005">
    <property type="entry name" value="ABC_tran"/>
    <property type="match status" value="2"/>
</dbReference>
<dbReference type="CDD" id="cd03225">
    <property type="entry name" value="ABC_cobalt_CbiO_domain1"/>
    <property type="match status" value="2"/>
</dbReference>
<dbReference type="RefSeq" id="WP_163227770.1">
    <property type="nucleotide sequence ID" value="NZ_VYSG01000002.1"/>
</dbReference>
<evidence type="ECO:0000313" key="6">
    <source>
        <dbReference type="EMBL" id="NEG70177.1"/>
    </source>
</evidence>
<evidence type="ECO:0000256" key="2">
    <source>
        <dbReference type="ARBA" id="ARBA00022448"/>
    </source>
</evidence>
<dbReference type="InterPro" id="IPR027417">
    <property type="entry name" value="P-loop_NTPase"/>
</dbReference>
<dbReference type="GO" id="GO:0016887">
    <property type="term" value="F:ATP hydrolysis activity"/>
    <property type="evidence" value="ECO:0007669"/>
    <property type="project" value="InterPro"/>
</dbReference>
<dbReference type="SMART" id="SM00382">
    <property type="entry name" value="AAA"/>
    <property type="match status" value="2"/>
</dbReference>
<accession>A0A6I5N0S1</accession>
<dbReference type="Proteomes" id="UP000469292">
    <property type="component" value="Unassembled WGS sequence"/>
</dbReference>
<keyword evidence="4 6" id="KW-0067">ATP-binding</keyword>
<reference evidence="6 7" key="1">
    <citation type="submission" date="2019-09" db="EMBL/GenBank/DDBJ databases">
        <title>Phylogenetic characterization of a novel taxon of the genus Bifidobacterium: Bifidobacterium choloepi sp. nov.</title>
        <authorList>
            <person name="Modesto M."/>
            <person name="Satti M."/>
        </authorList>
    </citation>
    <scope>NUCLEOTIDE SEQUENCE [LARGE SCALE GENOMIC DNA]</scope>
    <source>
        <strain evidence="6 7">BRDM6</strain>
    </source>
</reference>
<organism evidence="6 7">
    <name type="scientific">Bifidobacterium choloepi</name>
    <dbReference type="NCBI Taxonomy" id="2614131"/>
    <lineage>
        <taxon>Bacteria</taxon>
        <taxon>Bacillati</taxon>
        <taxon>Actinomycetota</taxon>
        <taxon>Actinomycetes</taxon>
        <taxon>Bifidobacteriales</taxon>
        <taxon>Bifidobacteriaceae</taxon>
        <taxon>Bifidobacterium</taxon>
    </lineage>
</organism>
<dbReference type="PROSITE" id="PS00211">
    <property type="entry name" value="ABC_TRANSPORTER_1"/>
    <property type="match status" value="1"/>
</dbReference>
<name>A0A6I5N0S1_9BIFI</name>
<dbReference type="PROSITE" id="PS50893">
    <property type="entry name" value="ABC_TRANSPORTER_2"/>
    <property type="match status" value="2"/>
</dbReference>
<dbReference type="AlphaFoldDB" id="A0A6I5N0S1"/>
<keyword evidence="7" id="KW-1185">Reference proteome</keyword>
<evidence type="ECO:0000259" key="5">
    <source>
        <dbReference type="PROSITE" id="PS50893"/>
    </source>
</evidence>
<evidence type="ECO:0000256" key="3">
    <source>
        <dbReference type="ARBA" id="ARBA00022741"/>
    </source>
</evidence>
<evidence type="ECO:0000313" key="7">
    <source>
        <dbReference type="Proteomes" id="UP000469292"/>
    </source>
</evidence>